<dbReference type="SUPFAM" id="SSF57850">
    <property type="entry name" value="RING/U-box"/>
    <property type="match status" value="1"/>
</dbReference>
<dbReference type="GO" id="GO:0006281">
    <property type="term" value="P:DNA repair"/>
    <property type="evidence" value="ECO:0007669"/>
    <property type="project" value="TreeGrafter"/>
</dbReference>
<evidence type="ECO:0000259" key="12">
    <source>
        <dbReference type="PROSITE" id="PS51192"/>
    </source>
</evidence>
<feature type="compositionally biased region" description="Basic and acidic residues" evidence="10">
    <location>
        <begin position="101"/>
        <end position="117"/>
    </location>
</feature>
<keyword evidence="7" id="KW-0862">Zinc</keyword>
<keyword evidence="3" id="KW-0547">Nucleotide-binding</keyword>
<evidence type="ECO:0008006" key="16">
    <source>
        <dbReference type="Google" id="ProtNLM"/>
    </source>
</evidence>
<evidence type="ECO:0000256" key="10">
    <source>
        <dbReference type="SAM" id="MobiDB-lite"/>
    </source>
</evidence>
<dbReference type="GO" id="GO:0005634">
    <property type="term" value="C:nucleus"/>
    <property type="evidence" value="ECO:0007669"/>
    <property type="project" value="TreeGrafter"/>
</dbReference>
<proteinExistence type="inferred from homology"/>
<dbReference type="Gene3D" id="3.40.50.300">
    <property type="entry name" value="P-loop containing nucleotide triphosphate hydrolases"/>
    <property type="match status" value="1"/>
</dbReference>
<keyword evidence="2" id="KW-0479">Metal-binding</keyword>
<dbReference type="InterPro" id="IPR038718">
    <property type="entry name" value="SNF2-like_sf"/>
</dbReference>
<dbReference type="GO" id="GO:0005524">
    <property type="term" value="F:ATP binding"/>
    <property type="evidence" value="ECO:0007669"/>
    <property type="project" value="UniProtKB-KW"/>
</dbReference>
<gene>
    <name evidence="14" type="ORF">GQ43DRAFT_347720</name>
</gene>
<dbReference type="SMART" id="SM00487">
    <property type="entry name" value="DEXDc"/>
    <property type="match status" value="1"/>
</dbReference>
<dbReference type="InterPro" id="IPR049730">
    <property type="entry name" value="SNF2/RAD54-like_C"/>
</dbReference>
<feature type="domain" description="RING-type" evidence="11">
    <location>
        <begin position="720"/>
        <end position="765"/>
    </location>
</feature>
<dbReference type="PROSITE" id="PS00518">
    <property type="entry name" value="ZF_RING_1"/>
    <property type="match status" value="1"/>
</dbReference>
<dbReference type="CDD" id="cd18008">
    <property type="entry name" value="DEXDc_SHPRH-like"/>
    <property type="match status" value="1"/>
</dbReference>
<dbReference type="InterPro" id="IPR017907">
    <property type="entry name" value="Znf_RING_CS"/>
</dbReference>
<dbReference type="SMART" id="SM00490">
    <property type="entry name" value="HELICc"/>
    <property type="match status" value="1"/>
</dbReference>
<feature type="compositionally biased region" description="Low complexity" evidence="10">
    <location>
        <begin position="162"/>
        <end position="172"/>
    </location>
</feature>
<feature type="compositionally biased region" description="Low complexity" evidence="10">
    <location>
        <begin position="141"/>
        <end position="150"/>
    </location>
</feature>
<keyword evidence="8" id="KW-0067">ATP-binding</keyword>
<dbReference type="EMBL" id="ML994095">
    <property type="protein sequence ID" value="KAF2199121.1"/>
    <property type="molecule type" value="Genomic_DNA"/>
</dbReference>
<keyword evidence="6" id="KW-0347">Helicase</keyword>
<evidence type="ECO:0000256" key="9">
    <source>
        <dbReference type="PROSITE-ProRule" id="PRU00175"/>
    </source>
</evidence>
<comment type="caution">
    <text evidence="14">The sequence shown here is derived from an EMBL/GenBank/DDBJ whole genome shotgun (WGS) entry which is preliminary data.</text>
</comment>
<keyword evidence="5" id="KW-0378">Hydrolase</keyword>
<feature type="region of interest" description="Disordered" evidence="10">
    <location>
        <begin position="659"/>
        <end position="692"/>
    </location>
</feature>
<dbReference type="GO" id="GO:0008270">
    <property type="term" value="F:zinc ion binding"/>
    <property type="evidence" value="ECO:0007669"/>
    <property type="project" value="UniProtKB-KW"/>
</dbReference>
<dbReference type="OrthoDB" id="448448at2759"/>
<dbReference type="Pfam" id="PF00271">
    <property type="entry name" value="Helicase_C"/>
    <property type="match status" value="1"/>
</dbReference>
<dbReference type="PANTHER" id="PTHR45626">
    <property type="entry name" value="TRANSCRIPTION TERMINATION FACTOR 2-RELATED"/>
    <property type="match status" value="1"/>
</dbReference>
<feature type="compositionally biased region" description="Acidic residues" evidence="10">
    <location>
        <begin position="80"/>
        <end position="90"/>
    </location>
</feature>
<dbReference type="PANTHER" id="PTHR45626:SF17">
    <property type="entry name" value="HELICASE-LIKE TRANSCRIPTION FACTOR"/>
    <property type="match status" value="1"/>
</dbReference>
<comment type="similarity">
    <text evidence="1">Belongs to the SNF2/RAD54 helicase family.</text>
</comment>
<dbReference type="InterPro" id="IPR050628">
    <property type="entry name" value="SNF2_RAD54_helicase_TF"/>
</dbReference>
<feature type="non-terminal residue" evidence="14">
    <location>
        <position position="1011"/>
    </location>
</feature>
<dbReference type="InterPro" id="IPR014001">
    <property type="entry name" value="Helicase_ATP-bd"/>
</dbReference>
<protein>
    <recommendedName>
        <fullName evidence="16">SNF2 family N-terminal domain protein</fullName>
    </recommendedName>
</protein>
<reference evidence="14" key="1">
    <citation type="journal article" date="2020" name="Stud. Mycol.">
        <title>101 Dothideomycetes genomes: a test case for predicting lifestyles and emergence of pathogens.</title>
        <authorList>
            <person name="Haridas S."/>
            <person name="Albert R."/>
            <person name="Binder M."/>
            <person name="Bloem J."/>
            <person name="Labutti K."/>
            <person name="Salamov A."/>
            <person name="Andreopoulos B."/>
            <person name="Baker S."/>
            <person name="Barry K."/>
            <person name="Bills G."/>
            <person name="Bluhm B."/>
            <person name="Cannon C."/>
            <person name="Castanera R."/>
            <person name="Culley D."/>
            <person name="Daum C."/>
            <person name="Ezra D."/>
            <person name="Gonzalez J."/>
            <person name="Henrissat B."/>
            <person name="Kuo A."/>
            <person name="Liang C."/>
            <person name="Lipzen A."/>
            <person name="Lutzoni F."/>
            <person name="Magnuson J."/>
            <person name="Mondo S."/>
            <person name="Nolan M."/>
            <person name="Ohm R."/>
            <person name="Pangilinan J."/>
            <person name="Park H.-J."/>
            <person name="Ramirez L."/>
            <person name="Alfaro M."/>
            <person name="Sun H."/>
            <person name="Tritt A."/>
            <person name="Yoshinaga Y."/>
            <person name="Zwiers L.-H."/>
            <person name="Turgeon B."/>
            <person name="Goodwin S."/>
            <person name="Spatafora J."/>
            <person name="Crous P."/>
            <person name="Grigoriev I."/>
        </authorList>
    </citation>
    <scope>NUCLEOTIDE SEQUENCE</scope>
    <source>
        <strain evidence="14">ATCC 74209</strain>
    </source>
</reference>
<evidence type="ECO:0000256" key="3">
    <source>
        <dbReference type="ARBA" id="ARBA00022741"/>
    </source>
</evidence>
<evidence type="ECO:0000313" key="14">
    <source>
        <dbReference type="EMBL" id="KAF2199121.1"/>
    </source>
</evidence>
<dbReference type="InterPro" id="IPR000330">
    <property type="entry name" value="SNF2_N"/>
</dbReference>
<feature type="non-terminal residue" evidence="14">
    <location>
        <position position="1"/>
    </location>
</feature>
<accession>A0A9P4JJ98</accession>
<dbReference type="Gene3D" id="3.40.50.10810">
    <property type="entry name" value="Tandem AAA-ATPase domain"/>
    <property type="match status" value="1"/>
</dbReference>
<name>A0A9P4JJ98_9PLEO</name>
<dbReference type="GO" id="GO:0016787">
    <property type="term" value="F:hydrolase activity"/>
    <property type="evidence" value="ECO:0007669"/>
    <property type="project" value="UniProtKB-KW"/>
</dbReference>
<dbReference type="PROSITE" id="PS51192">
    <property type="entry name" value="HELICASE_ATP_BIND_1"/>
    <property type="match status" value="1"/>
</dbReference>
<dbReference type="InterPro" id="IPR027417">
    <property type="entry name" value="P-loop_NTPase"/>
</dbReference>
<dbReference type="AlphaFoldDB" id="A0A9P4JJ98"/>
<evidence type="ECO:0000259" key="13">
    <source>
        <dbReference type="PROSITE" id="PS51194"/>
    </source>
</evidence>
<evidence type="ECO:0000256" key="5">
    <source>
        <dbReference type="ARBA" id="ARBA00022801"/>
    </source>
</evidence>
<evidence type="ECO:0000256" key="2">
    <source>
        <dbReference type="ARBA" id="ARBA00022723"/>
    </source>
</evidence>
<evidence type="ECO:0000256" key="6">
    <source>
        <dbReference type="ARBA" id="ARBA00022806"/>
    </source>
</evidence>
<dbReference type="InterPro" id="IPR013083">
    <property type="entry name" value="Znf_RING/FYVE/PHD"/>
</dbReference>
<dbReference type="Gene3D" id="3.30.40.10">
    <property type="entry name" value="Zinc/RING finger domain, C3HC4 (zinc finger)"/>
    <property type="match status" value="1"/>
</dbReference>
<dbReference type="PROSITE" id="PS51194">
    <property type="entry name" value="HELICASE_CTER"/>
    <property type="match status" value="1"/>
</dbReference>
<feature type="domain" description="Helicase C-terminal" evidence="13">
    <location>
        <begin position="833"/>
        <end position="981"/>
    </location>
</feature>
<dbReference type="Proteomes" id="UP000799536">
    <property type="component" value="Unassembled WGS sequence"/>
</dbReference>
<keyword evidence="15" id="KW-1185">Reference proteome</keyword>
<feature type="compositionally biased region" description="Basic residues" evidence="10">
    <location>
        <begin position="173"/>
        <end position="182"/>
    </location>
</feature>
<organism evidence="14 15">
    <name type="scientific">Delitschia confertaspora ATCC 74209</name>
    <dbReference type="NCBI Taxonomy" id="1513339"/>
    <lineage>
        <taxon>Eukaryota</taxon>
        <taxon>Fungi</taxon>
        <taxon>Dikarya</taxon>
        <taxon>Ascomycota</taxon>
        <taxon>Pezizomycotina</taxon>
        <taxon>Dothideomycetes</taxon>
        <taxon>Pleosporomycetidae</taxon>
        <taxon>Pleosporales</taxon>
        <taxon>Delitschiaceae</taxon>
        <taxon>Delitschia</taxon>
    </lineage>
</organism>
<evidence type="ECO:0000256" key="7">
    <source>
        <dbReference type="ARBA" id="ARBA00022833"/>
    </source>
</evidence>
<dbReference type="Pfam" id="PF00176">
    <property type="entry name" value="SNF2-rel_dom"/>
    <property type="match status" value="1"/>
</dbReference>
<feature type="region of interest" description="Disordered" evidence="10">
    <location>
        <begin position="61"/>
        <end position="192"/>
    </location>
</feature>
<keyword evidence="4 9" id="KW-0863">Zinc-finger</keyword>
<dbReference type="GO" id="GO:0008094">
    <property type="term" value="F:ATP-dependent activity, acting on DNA"/>
    <property type="evidence" value="ECO:0007669"/>
    <property type="project" value="TreeGrafter"/>
</dbReference>
<dbReference type="InterPro" id="IPR001841">
    <property type="entry name" value="Znf_RING"/>
</dbReference>
<dbReference type="InterPro" id="IPR001650">
    <property type="entry name" value="Helicase_C-like"/>
</dbReference>
<evidence type="ECO:0000256" key="1">
    <source>
        <dbReference type="ARBA" id="ARBA00007025"/>
    </source>
</evidence>
<dbReference type="SUPFAM" id="SSF52540">
    <property type="entry name" value="P-loop containing nucleoside triphosphate hydrolases"/>
    <property type="match status" value="2"/>
</dbReference>
<dbReference type="PROSITE" id="PS50089">
    <property type="entry name" value="ZF_RING_2"/>
    <property type="match status" value="1"/>
</dbReference>
<feature type="compositionally biased region" description="Acidic residues" evidence="10">
    <location>
        <begin position="624"/>
        <end position="638"/>
    </location>
</feature>
<evidence type="ECO:0000313" key="15">
    <source>
        <dbReference type="Proteomes" id="UP000799536"/>
    </source>
</evidence>
<dbReference type="GO" id="GO:0004386">
    <property type="term" value="F:helicase activity"/>
    <property type="evidence" value="ECO:0007669"/>
    <property type="project" value="UniProtKB-KW"/>
</dbReference>
<evidence type="ECO:0000259" key="11">
    <source>
        <dbReference type="PROSITE" id="PS50089"/>
    </source>
</evidence>
<dbReference type="CDD" id="cd18793">
    <property type="entry name" value="SF2_C_SNF"/>
    <property type="match status" value="1"/>
</dbReference>
<evidence type="ECO:0000256" key="8">
    <source>
        <dbReference type="ARBA" id="ARBA00022840"/>
    </source>
</evidence>
<feature type="region of interest" description="Disordered" evidence="10">
    <location>
        <begin position="620"/>
        <end position="639"/>
    </location>
</feature>
<sequence>EDTAAATEFQAQKKKYEELRVKNGGYLTFKQDIEWMKIQSAEDARKKKRKRDILKELEETGQAELGLFSDDTEPIKVVNEEDSDSDDQDDVENHPRKRRRPELPRKEPKRMTLREAELMSMNVALDATSDVPKKKNKGYQSSTRPSSPDSSKGKCRNKSKLSRSTMSSSSKVSKSKKKKGPRKGTEEARQWEQSVKQVSSLFTGDVFREQARQDAAEQPTFAATNKKDALKELIASVPLDDKRAARSDMSALLAATKDLDGHGSAKPKDGLWLVKGMKTALKPYQLMGTAFMRRRENAGEEPRGGLVADQMGLGKTLMMLANIINGRAPKGSPVKTTLLVASPNLLTQWAREIQAHTDEKLKLSVLRYGYGTRIESNRGHDILASHDIILTTYNEVMRSYPKNEPPAELQTAEEKQAWWKEKFEENRGVLHRMMFYRIVLDEAQVIKNHTSRTSIACRGLMAQHKWALSGTPILNNLTELYPYFKFLGVPHTGSFKIFKHNYCDASDPDNTERLLIRLSQFMIRRTHSDVLFGAPILKLPKATPLTHWCEFNQVERNVYDIVQKRFALTINGMSKKGELDKSYSNILVMLLRLRQMTAHILMLQFFMRDLLEREDIQRIREDAEPGPEPEHEPEDEQPREEYFSDGIDAQLNLLMGRDRNANANTNGHGHGNEDDLHEEPRTRGDPNSGNKFGKEYDYAPYLKSLTAGEHWNRIKEKSKCGSCGQSPPTDPWITGCHHIFCRGCLEEMQVVAAEDSLEHASCKLCGNIFTHSMRCRDVEDEDESLEFGLGPMTRSKAKKGGEERVRPDREDIKDNWISLGGRNVLPSAKTVAIKAQVLNWLQENPNVKIIIYTQFLAMIRILGKVCHEEDWGYCEYHGKQSFTARDRAISEFADNPEKILLASLRAGGLGLNLTMASRVIVIDPWWNHAAEQQAFCRVFRIGQHETTFMTRFCVKNTVDERLIQMQETKQEEIDSVMEDGGSTLSKLNIRDLMRLFGPVADDDNGKPFILV</sequence>
<evidence type="ECO:0000256" key="4">
    <source>
        <dbReference type="ARBA" id="ARBA00022771"/>
    </source>
</evidence>
<feature type="compositionally biased region" description="Basic and acidic residues" evidence="10">
    <location>
        <begin position="670"/>
        <end position="684"/>
    </location>
</feature>
<feature type="domain" description="Helicase ATP-binding" evidence="12">
    <location>
        <begin position="296"/>
        <end position="490"/>
    </location>
</feature>